<protein>
    <submittedName>
        <fullName evidence="2">Uncharacterized protein</fullName>
    </submittedName>
</protein>
<reference evidence="3" key="1">
    <citation type="journal article" date="2011" name="Nature">
        <title>Genome sequence and analysis of the tuber crop potato.</title>
        <authorList>
            <consortium name="The Potato Genome Sequencing Consortium"/>
        </authorList>
    </citation>
    <scope>NUCLEOTIDE SEQUENCE [LARGE SCALE GENOMIC DNA]</scope>
    <source>
        <strain evidence="3">cv. DM1-3 516 R44</strain>
    </source>
</reference>
<accession>M1B511</accession>
<feature type="region of interest" description="Disordered" evidence="1">
    <location>
        <begin position="1"/>
        <end position="24"/>
    </location>
</feature>
<proteinExistence type="predicted"/>
<dbReference type="HOGENOM" id="CLU_3036159_0_0_1"/>
<keyword evidence="3" id="KW-1185">Reference proteome</keyword>
<reference evidence="2" key="2">
    <citation type="submission" date="2015-06" db="UniProtKB">
        <authorList>
            <consortium name="EnsemblPlants"/>
        </authorList>
    </citation>
    <scope>IDENTIFICATION</scope>
    <source>
        <strain evidence="2">DM1-3 516 R44</strain>
    </source>
</reference>
<sequence length="55" mass="6518">MKVIFIGSDPKRRQQQRPQKAENEWQKWVKRPPKISVLSCIIIGPKTHLFVILFC</sequence>
<dbReference type="Gramene" id="PGSC0003DMT400037231">
    <property type="protein sequence ID" value="PGSC0003DMT400037231"/>
    <property type="gene ID" value="PGSC0003DMG400014365"/>
</dbReference>
<dbReference type="PaxDb" id="4113-PGSC0003DMT400037231"/>
<dbReference type="Proteomes" id="UP000011115">
    <property type="component" value="Unassembled WGS sequence"/>
</dbReference>
<dbReference type="AlphaFoldDB" id="M1B511"/>
<evidence type="ECO:0000313" key="2">
    <source>
        <dbReference type="EnsemblPlants" id="PGSC0003DMT400037231"/>
    </source>
</evidence>
<evidence type="ECO:0000313" key="3">
    <source>
        <dbReference type="Proteomes" id="UP000011115"/>
    </source>
</evidence>
<evidence type="ECO:0000256" key="1">
    <source>
        <dbReference type="SAM" id="MobiDB-lite"/>
    </source>
</evidence>
<organism evidence="2 3">
    <name type="scientific">Solanum tuberosum</name>
    <name type="common">Potato</name>
    <dbReference type="NCBI Taxonomy" id="4113"/>
    <lineage>
        <taxon>Eukaryota</taxon>
        <taxon>Viridiplantae</taxon>
        <taxon>Streptophyta</taxon>
        <taxon>Embryophyta</taxon>
        <taxon>Tracheophyta</taxon>
        <taxon>Spermatophyta</taxon>
        <taxon>Magnoliopsida</taxon>
        <taxon>eudicotyledons</taxon>
        <taxon>Gunneridae</taxon>
        <taxon>Pentapetalae</taxon>
        <taxon>asterids</taxon>
        <taxon>lamiids</taxon>
        <taxon>Solanales</taxon>
        <taxon>Solanaceae</taxon>
        <taxon>Solanoideae</taxon>
        <taxon>Solaneae</taxon>
        <taxon>Solanum</taxon>
    </lineage>
</organism>
<dbReference type="EnsemblPlants" id="PGSC0003DMT400037231">
    <property type="protein sequence ID" value="PGSC0003DMT400037231"/>
    <property type="gene ID" value="PGSC0003DMG400014365"/>
</dbReference>
<name>M1B511_SOLTU</name>
<dbReference type="InParanoid" id="M1B511"/>